<dbReference type="RefSeq" id="WP_057180851.1">
    <property type="nucleotide sequence ID" value="NZ_BDQM01000012.1"/>
</dbReference>
<dbReference type="InterPro" id="IPR007497">
    <property type="entry name" value="SIMPL/DUF541"/>
</dbReference>
<accession>A0ABQ0MV57</accession>
<protein>
    <submittedName>
        <fullName evidence="1">Oxidative stress defense protein</fullName>
    </submittedName>
</protein>
<dbReference type="EMBL" id="BDQM01000012">
    <property type="protein sequence ID" value="GAW96212.1"/>
    <property type="molecule type" value="Genomic_DNA"/>
</dbReference>
<dbReference type="InterPro" id="IPR052022">
    <property type="entry name" value="26kDa_periplasmic_antigen"/>
</dbReference>
<name>A0ABQ0MV57_9GAMM</name>
<organism evidence="1 2">
    <name type="scientific">Colwellia marinimaniae</name>
    <dbReference type="NCBI Taxonomy" id="1513592"/>
    <lineage>
        <taxon>Bacteria</taxon>
        <taxon>Pseudomonadati</taxon>
        <taxon>Pseudomonadota</taxon>
        <taxon>Gammaproteobacteria</taxon>
        <taxon>Alteromonadales</taxon>
        <taxon>Colwelliaceae</taxon>
        <taxon>Colwellia</taxon>
    </lineage>
</organism>
<comment type="caution">
    <text evidence="1">The sequence shown here is derived from an EMBL/GenBank/DDBJ whole genome shotgun (WGS) entry which is preliminary data.</text>
</comment>
<gene>
    <name evidence="1" type="ORF">MTCD1_01826</name>
</gene>
<sequence length="279" mass="31065">MQVLSFIHSWIQIKSAFVALKRLPSYFAFVVCILLPSQSYAFEQAGIEVSGQGSVVVIPDQFSITLTITERGRLPSKLKALVDKKSNLVVNAAKNLAVKETNISSARVNLRIVVEKPSIQVQGIELHRARQANVYIDGQTVNQQTNKGNLHKQPLFELSRQITVKFNELADYDSFLTQIIKIKVSHISSLSMTVAGQDEFYQQALLKAISHAQQKAQRMVKQAGRSLGQILLLKELASNHYRPMYAEAMMSDASPRAHTSLIGSQTITARVLVKFSLED</sequence>
<dbReference type="Gene3D" id="3.30.110.170">
    <property type="entry name" value="Protein of unknown function (DUF541), domain 1"/>
    <property type="match status" value="1"/>
</dbReference>
<dbReference type="Pfam" id="PF04402">
    <property type="entry name" value="SIMPL"/>
    <property type="match status" value="1"/>
</dbReference>
<proteinExistence type="predicted"/>
<dbReference type="PANTHER" id="PTHR34387:SF1">
    <property type="entry name" value="PERIPLASMIC IMMUNOGENIC PROTEIN"/>
    <property type="match status" value="1"/>
</dbReference>
<dbReference type="PANTHER" id="PTHR34387">
    <property type="entry name" value="SLR1258 PROTEIN"/>
    <property type="match status" value="1"/>
</dbReference>
<evidence type="ECO:0000313" key="2">
    <source>
        <dbReference type="Proteomes" id="UP000197068"/>
    </source>
</evidence>
<keyword evidence="2" id="KW-1185">Reference proteome</keyword>
<evidence type="ECO:0000313" key="1">
    <source>
        <dbReference type="EMBL" id="GAW96212.1"/>
    </source>
</evidence>
<reference evidence="1 2" key="1">
    <citation type="submission" date="2017-06" db="EMBL/GenBank/DDBJ databases">
        <title>Whole Genome Sequences of Colwellia marinimaniae MTCD1.</title>
        <authorList>
            <person name="Kusumoto H."/>
            <person name="Inoue M."/>
            <person name="Tanikawa K."/>
            <person name="Maeji H."/>
            <person name="Cameron J.H."/>
            <person name="Bartlett D.H."/>
        </authorList>
    </citation>
    <scope>NUCLEOTIDE SEQUENCE [LARGE SCALE GENOMIC DNA]</scope>
    <source>
        <strain evidence="1 2">MTCD1</strain>
    </source>
</reference>
<dbReference type="Proteomes" id="UP000197068">
    <property type="component" value="Unassembled WGS sequence"/>
</dbReference>
<dbReference type="Gene3D" id="3.30.70.2970">
    <property type="entry name" value="Protein of unknown function (DUF541), domain 2"/>
    <property type="match status" value="1"/>
</dbReference>